<dbReference type="AlphaFoldDB" id="A0A484GQ83"/>
<gene>
    <name evidence="1" type="ORF">DBR06_SOUSAS32410001</name>
</gene>
<comment type="caution">
    <text evidence="1">The sequence shown here is derived from an EMBL/GenBank/DDBJ whole genome shotgun (WGS) entry which is preliminary data.</text>
</comment>
<feature type="non-terminal residue" evidence="1">
    <location>
        <position position="1"/>
    </location>
</feature>
<proteinExistence type="predicted"/>
<name>A0A484GQ83_SOUCH</name>
<accession>A0A484GQ83</accession>
<feature type="non-terminal residue" evidence="1">
    <location>
        <position position="43"/>
    </location>
</feature>
<reference evidence="1 2" key="1">
    <citation type="journal article" date="2018" name="Genomics">
        <title>Molecular footprints of inshore aquatic adaptation in Indo-Pacific humpback dolphin (Sousa chinensis).</title>
        <authorList>
            <person name="Ming Y."/>
            <person name="Jian J."/>
            <person name="Yu F."/>
            <person name="Yu X."/>
            <person name="Wang J."/>
            <person name="Liu W."/>
        </authorList>
    </citation>
    <scope>NUCLEOTIDE SEQUENCE [LARGE SCALE GENOMIC DNA]</scope>
    <source>
        <strain evidence="1">MY-2018</strain>
        <tissue evidence="1">Skin</tissue>
    </source>
</reference>
<sequence length="43" mass="4846">SFFFFSLTDILPLLLQDIGNLFKVLTFYESGFFTPQLAGGLNI</sequence>
<dbReference type="Proteomes" id="UP000295264">
    <property type="component" value="Unassembled WGS sequence"/>
</dbReference>
<evidence type="ECO:0000313" key="1">
    <source>
        <dbReference type="EMBL" id="TEA37964.1"/>
    </source>
</evidence>
<organism evidence="1 2">
    <name type="scientific">Sousa chinensis</name>
    <name type="common">Indo-pacific humpbacked dolphin</name>
    <name type="synonym">Steno chinensis</name>
    <dbReference type="NCBI Taxonomy" id="103600"/>
    <lineage>
        <taxon>Eukaryota</taxon>
        <taxon>Metazoa</taxon>
        <taxon>Chordata</taxon>
        <taxon>Craniata</taxon>
        <taxon>Vertebrata</taxon>
        <taxon>Euteleostomi</taxon>
        <taxon>Mammalia</taxon>
        <taxon>Eutheria</taxon>
        <taxon>Laurasiatheria</taxon>
        <taxon>Artiodactyla</taxon>
        <taxon>Whippomorpha</taxon>
        <taxon>Cetacea</taxon>
        <taxon>Odontoceti</taxon>
        <taxon>Delphinidae</taxon>
        <taxon>Sousa</taxon>
    </lineage>
</organism>
<keyword evidence="2" id="KW-1185">Reference proteome</keyword>
<dbReference type="EMBL" id="QWLN02004906">
    <property type="protein sequence ID" value="TEA37964.1"/>
    <property type="molecule type" value="Genomic_DNA"/>
</dbReference>
<evidence type="ECO:0000313" key="2">
    <source>
        <dbReference type="Proteomes" id="UP000295264"/>
    </source>
</evidence>
<protein>
    <submittedName>
        <fullName evidence="1">Uncharacterized protein</fullName>
    </submittedName>
</protein>